<evidence type="ECO:0000313" key="3">
    <source>
        <dbReference type="Proteomes" id="UP001157125"/>
    </source>
</evidence>
<proteinExistence type="predicted"/>
<dbReference type="InterPro" id="IPR007569">
    <property type="entry name" value="DUF559"/>
</dbReference>
<dbReference type="SUPFAM" id="SSF52980">
    <property type="entry name" value="Restriction endonuclease-like"/>
    <property type="match status" value="1"/>
</dbReference>
<feature type="domain" description="DUF559" evidence="1">
    <location>
        <begin position="83"/>
        <end position="143"/>
    </location>
</feature>
<comment type="caution">
    <text evidence="2">The sequence shown here is derived from an EMBL/GenBank/DDBJ whole genome shotgun (WGS) entry which is preliminary data.</text>
</comment>
<organism evidence="2 3">
    <name type="scientific">Demequina litorisediminis</name>
    <dbReference type="NCBI Taxonomy" id="1849022"/>
    <lineage>
        <taxon>Bacteria</taxon>
        <taxon>Bacillati</taxon>
        <taxon>Actinomycetota</taxon>
        <taxon>Actinomycetes</taxon>
        <taxon>Micrococcales</taxon>
        <taxon>Demequinaceae</taxon>
        <taxon>Demequina</taxon>
    </lineage>
</organism>
<dbReference type="InterPro" id="IPR011335">
    <property type="entry name" value="Restrct_endonuc-II-like"/>
</dbReference>
<name>A0ABQ6IHH1_9MICO</name>
<accession>A0ABQ6IHH1</accession>
<dbReference type="EMBL" id="BSUN01000001">
    <property type="protein sequence ID" value="GMA36168.1"/>
    <property type="molecule type" value="Genomic_DNA"/>
</dbReference>
<evidence type="ECO:0000259" key="1">
    <source>
        <dbReference type="Pfam" id="PF04480"/>
    </source>
</evidence>
<protein>
    <recommendedName>
        <fullName evidence="1">DUF559 domain-containing protein</fullName>
    </recommendedName>
</protein>
<dbReference type="Gene3D" id="3.40.960.10">
    <property type="entry name" value="VSR Endonuclease"/>
    <property type="match status" value="1"/>
</dbReference>
<keyword evidence="3" id="KW-1185">Reference proteome</keyword>
<reference evidence="3" key="1">
    <citation type="journal article" date="2019" name="Int. J. Syst. Evol. Microbiol.">
        <title>The Global Catalogue of Microorganisms (GCM) 10K type strain sequencing project: providing services to taxonomists for standard genome sequencing and annotation.</title>
        <authorList>
            <consortium name="The Broad Institute Genomics Platform"/>
            <consortium name="The Broad Institute Genome Sequencing Center for Infectious Disease"/>
            <person name="Wu L."/>
            <person name="Ma J."/>
        </authorList>
    </citation>
    <scope>NUCLEOTIDE SEQUENCE [LARGE SCALE GENOMIC DNA]</scope>
    <source>
        <strain evidence="3">NBRC 112299</strain>
    </source>
</reference>
<gene>
    <name evidence="2" type="ORF">GCM10025876_23720</name>
</gene>
<dbReference type="Pfam" id="PF04480">
    <property type="entry name" value="DUF559"/>
    <property type="match status" value="1"/>
</dbReference>
<sequence>MCTDFRAQLAAADAALRARLVRKDDLRHMTATGTLRARRLARRADGRSQSPGETVVRDALMDRGLVVEPQRLIEFVGHVDLWVEERMVVEIDGYAFHSSREALGEDSRRNNALTLSGIPFLRFPAVDALRDPDLVAARIEAALRGRTNLQRRHPR</sequence>
<dbReference type="Proteomes" id="UP001157125">
    <property type="component" value="Unassembled WGS sequence"/>
</dbReference>
<evidence type="ECO:0000313" key="2">
    <source>
        <dbReference type="EMBL" id="GMA36168.1"/>
    </source>
</evidence>